<dbReference type="Gene3D" id="2.160.20.80">
    <property type="entry name" value="E3 ubiquitin-protein ligase SopA"/>
    <property type="match status" value="3"/>
</dbReference>
<proteinExistence type="predicted"/>
<protein>
    <recommendedName>
        <fullName evidence="3">Pentapeptide repeat-containing protein</fullName>
    </recommendedName>
</protein>
<dbReference type="PANTHER" id="PTHR14136">
    <property type="entry name" value="BTB_POZ DOMAIN-CONTAINING PROTEIN KCTD9"/>
    <property type="match status" value="1"/>
</dbReference>
<dbReference type="SUPFAM" id="SSF141571">
    <property type="entry name" value="Pentapeptide repeat-like"/>
    <property type="match status" value="3"/>
</dbReference>
<organism evidence="1 2">
    <name type="scientific">[Phormidium ambiguum] IAM M-71</name>
    <dbReference type="NCBI Taxonomy" id="454136"/>
    <lineage>
        <taxon>Bacteria</taxon>
        <taxon>Bacillati</taxon>
        <taxon>Cyanobacteriota</taxon>
        <taxon>Cyanophyceae</taxon>
        <taxon>Oscillatoriophycideae</taxon>
        <taxon>Aerosakkonematales</taxon>
        <taxon>Aerosakkonemataceae</taxon>
        <taxon>Floridanema</taxon>
    </lineage>
</organism>
<dbReference type="InterPro" id="IPR051082">
    <property type="entry name" value="Pentapeptide-BTB/POZ_domain"/>
</dbReference>
<dbReference type="OrthoDB" id="461221at2"/>
<comment type="caution">
    <text evidence="1">The sequence shown here is derived from an EMBL/GenBank/DDBJ whole genome shotgun (WGS) entry which is preliminary data.</text>
</comment>
<dbReference type="PANTHER" id="PTHR14136:SF17">
    <property type="entry name" value="BTB_POZ DOMAIN-CONTAINING PROTEIN KCTD9"/>
    <property type="match status" value="1"/>
</dbReference>
<dbReference type="Pfam" id="PF00805">
    <property type="entry name" value="Pentapeptide"/>
    <property type="match status" value="6"/>
</dbReference>
<dbReference type="STRING" id="454136.NIES2119_22150"/>
<dbReference type="EMBL" id="MRCE01000026">
    <property type="protein sequence ID" value="OKH33849.1"/>
    <property type="molecule type" value="Genomic_DNA"/>
</dbReference>
<accession>A0A1U7IBC4</accession>
<dbReference type="AlphaFoldDB" id="A0A1U7IBC4"/>
<sequence>MTGLSEHLIPQLFKKKGRKNKKTTCTASVEGVEMAENALIRLGYKSKTKFAESQRLSPRTVTMFFNRQPLQINSFRRVCESLQLNWEVIQYTERTSEATSPALEIMSRQVVVVDKHNEEIKAEIILEGDIDSVHNDLLFWQDYFSRKYHNSIIKIIAVKPKPRDPNRQVMAIGLPELQQWVLEIEASQKDINMLSSNFETRELVNINGFPVQDILIFSESDEKWCLVEKIRSFQVNRGNYIDLSGVDLSDAYLSKVYISHAKLRNADLSNCDLSSANLSYANLSGANLSGADLSGANLSGADLSGADLSDANLIDANLISANLRAVVIDERTKFNDKWRLVWEIINQGTENRNLRGADLSSADLSSADLSSADLSNTNLSFANLRNANLRNANLSGADLSGANLSGADLSGADLSDANLIGANLIGANLRAVVIDERTKFNDKWRLVWEIINQGTENRNLRGADLSSADLSSADLSNTNLSFANLRNANLRNANLSSADLSFADLSSADLSNANLSSADLSSANLRNANLSSADLSFADLSFADLIAAKVEKAQFGNNEGIYEEMKQDLKKRGAKFED</sequence>
<evidence type="ECO:0000313" key="2">
    <source>
        <dbReference type="Proteomes" id="UP000185860"/>
    </source>
</evidence>
<dbReference type="InterPro" id="IPR001646">
    <property type="entry name" value="5peptide_repeat"/>
</dbReference>
<evidence type="ECO:0008006" key="3">
    <source>
        <dbReference type="Google" id="ProtNLM"/>
    </source>
</evidence>
<gene>
    <name evidence="1" type="ORF">NIES2119_22150</name>
</gene>
<name>A0A1U7IBC4_9CYAN</name>
<dbReference type="Proteomes" id="UP000185860">
    <property type="component" value="Unassembled WGS sequence"/>
</dbReference>
<reference evidence="1 2" key="1">
    <citation type="submission" date="2016-11" db="EMBL/GenBank/DDBJ databases">
        <title>Draft Genome Sequences of Nine Cyanobacterial Strains from Diverse Habitats.</title>
        <authorList>
            <person name="Zhu T."/>
            <person name="Hou S."/>
            <person name="Lu X."/>
            <person name="Hess W.R."/>
        </authorList>
    </citation>
    <scope>NUCLEOTIDE SEQUENCE [LARGE SCALE GENOMIC DNA]</scope>
    <source>
        <strain evidence="1 2">IAM M-71</strain>
    </source>
</reference>
<evidence type="ECO:0000313" key="1">
    <source>
        <dbReference type="EMBL" id="OKH33849.1"/>
    </source>
</evidence>